<evidence type="ECO:0000256" key="1">
    <source>
        <dbReference type="SAM" id="Phobius"/>
    </source>
</evidence>
<keyword evidence="1" id="KW-1133">Transmembrane helix</keyword>
<accession>A0ABS5E771</accession>
<comment type="caution">
    <text evidence="3">The sequence shown here is derived from an EMBL/GenBank/DDBJ whole genome shotgun (WGS) entry which is preliminary data.</text>
</comment>
<evidence type="ECO:0000313" key="3">
    <source>
        <dbReference type="EMBL" id="MBR0559754.1"/>
    </source>
</evidence>
<dbReference type="Gene3D" id="3.90.550.10">
    <property type="entry name" value="Spore Coat Polysaccharide Biosynthesis Protein SpsA, Chain A"/>
    <property type="match status" value="1"/>
</dbReference>
<dbReference type="SUPFAM" id="SSF53448">
    <property type="entry name" value="Nucleotide-diphospho-sugar transferases"/>
    <property type="match status" value="1"/>
</dbReference>
<keyword evidence="1" id="KW-0472">Membrane</keyword>
<dbReference type="EMBL" id="JAGRQH010000003">
    <property type="protein sequence ID" value="MBR0559754.1"/>
    <property type="molecule type" value="Genomic_DNA"/>
</dbReference>
<evidence type="ECO:0000313" key="4">
    <source>
        <dbReference type="Proteomes" id="UP000677812"/>
    </source>
</evidence>
<dbReference type="NCBIfam" id="TIGR03469">
    <property type="entry name" value="HpnB"/>
    <property type="match status" value="1"/>
</dbReference>
<dbReference type="InterPro" id="IPR017832">
    <property type="entry name" value="Glyco_trans_2_hopen-assoc_HpnB"/>
</dbReference>
<feature type="transmembrane region" description="Helical" evidence="1">
    <location>
        <begin position="316"/>
        <end position="333"/>
    </location>
</feature>
<dbReference type="InterPro" id="IPR029044">
    <property type="entry name" value="Nucleotide-diphossugar_trans"/>
</dbReference>
<feature type="transmembrane region" description="Helical" evidence="1">
    <location>
        <begin position="339"/>
        <end position="361"/>
    </location>
</feature>
<keyword evidence="4" id="KW-1185">Reference proteome</keyword>
<feature type="domain" description="Glycosyltransferase 2-like" evidence="2">
    <location>
        <begin position="45"/>
        <end position="222"/>
    </location>
</feature>
<feature type="transmembrane region" description="Helical" evidence="1">
    <location>
        <begin position="286"/>
        <end position="309"/>
    </location>
</feature>
<dbReference type="InterPro" id="IPR001173">
    <property type="entry name" value="Glyco_trans_2-like"/>
</dbReference>
<protein>
    <submittedName>
        <fullName evidence="3">Glycosyltransferase</fullName>
    </submittedName>
</protein>
<organism evidence="3 4">
    <name type="scientific">Neokomagataea anthophila</name>
    <dbReference type="NCBI Taxonomy" id="2826925"/>
    <lineage>
        <taxon>Bacteria</taxon>
        <taxon>Pseudomonadati</taxon>
        <taxon>Pseudomonadota</taxon>
        <taxon>Alphaproteobacteria</taxon>
        <taxon>Acetobacterales</taxon>
        <taxon>Acetobacteraceae</taxon>
        <taxon>Neokomagataea</taxon>
    </lineage>
</organism>
<dbReference type="Proteomes" id="UP000677812">
    <property type="component" value="Unassembled WGS sequence"/>
</dbReference>
<proteinExistence type="predicted"/>
<reference evidence="3 4" key="1">
    <citation type="submission" date="2021-04" db="EMBL/GenBank/DDBJ databases">
        <title>The complete genome sequence of Neokomagataea sp. TBRC 2177.</title>
        <authorList>
            <person name="Charoenyingcharoen P."/>
            <person name="Yukphan P."/>
        </authorList>
    </citation>
    <scope>NUCLEOTIDE SEQUENCE [LARGE SCALE GENOMIC DNA]</scope>
    <source>
        <strain evidence="3 4">TBRC 2177</strain>
    </source>
</reference>
<dbReference type="RefSeq" id="WP_211681491.1">
    <property type="nucleotide sequence ID" value="NZ_JAGRQH010000003.1"/>
</dbReference>
<evidence type="ECO:0000259" key="2">
    <source>
        <dbReference type="Pfam" id="PF00535"/>
    </source>
</evidence>
<dbReference type="PANTHER" id="PTHR43646">
    <property type="entry name" value="GLYCOSYLTRANSFERASE"/>
    <property type="match status" value="1"/>
</dbReference>
<sequence>MLRTGSALTSLGAWVYLSLFHGRFWQSGPLLEPRDTPPSAPDVAIVIPARDEAESVKACLKSLLAQDYDGTLSVILVDDNSTDGTGDLARSVPDPKNRLTVLTGEDRPTGWSGKLWAVHQGVQHALTKVGQHGYILLTDADILHTRTHVSSLVSKAREDNLDLVSEMVALNCESQAERFLVPAFVYFFAMLYPFSRTANPSSRVAGAAGGTILLRRRALERIGGIETLKGALIDDCTLAAHVKRSGGRLYLGHSAQAWSIRPYQGAHDVWKMIARTAYVQLRYSPLLLIGTIIGMGFVWLLPIFYALFAKGKTRKIGVLTYLISCATFIPTLRRFELPLWRALPLPLVAAFYMAATIGSAINHHKGTGVQWKDRAYKDDAA</sequence>
<name>A0ABS5E771_9PROT</name>
<keyword evidence="1" id="KW-0812">Transmembrane</keyword>
<dbReference type="PANTHER" id="PTHR43646:SF3">
    <property type="entry name" value="SLR1566 PROTEIN"/>
    <property type="match status" value="1"/>
</dbReference>
<dbReference type="Pfam" id="PF00535">
    <property type="entry name" value="Glycos_transf_2"/>
    <property type="match status" value="1"/>
</dbReference>
<gene>
    <name evidence="3" type="ORF">KB213_06765</name>
</gene>